<comment type="similarity">
    <text evidence="1">Belongs to the HpcH/HpaI aldolase family.</text>
</comment>
<comment type="caution">
    <text evidence="5">The sequence shown here is derived from an EMBL/GenBank/DDBJ whole genome shotgun (WGS) entry which is preliminary data.</text>
</comment>
<dbReference type="Proteomes" id="UP000664779">
    <property type="component" value="Unassembled WGS sequence"/>
</dbReference>
<evidence type="ECO:0000259" key="4">
    <source>
        <dbReference type="Pfam" id="PF03328"/>
    </source>
</evidence>
<proteinExistence type="inferred from homology"/>
<keyword evidence="3" id="KW-0456">Lyase</keyword>
<gene>
    <name evidence="5" type="ORF">J0X15_06870</name>
</gene>
<dbReference type="EMBL" id="JAFLNF010000002">
    <property type="protein sequence ID" value="MBO0344932.1"/>
    <property type="molecule type" value="Genomic_DNA"/>
</dbReference>
<dbReference type="InterPro" id="IPR005000">
    <property type="entry name" value="Aldolase/citrate-lyase_domain"/>
</dbReference>
<evidence type="ECO:0000313" key="5">
    <source>
        <dbReference type="EMBL" id="MBO0344932.1"/>
    </source>
</evidence>
<dbReference type="SUPFAM" id="SSF51621">
    <property type="entry name" value="Phosphoenolpyruvate/pyruvate domain"/>
    <property type="match status" value="1"/>
</dbReference>
<name>A0A939J6A7_9HYPH</name>
<protein>
    <submittedName>
        <fullName evidence="5">Hydroxyacid aldolase</fullName>
    </submittedName>
</protein>
<dbReference type="GO" id="GO:0016832">
    <property type="term" value="F:aldehyde-lyase activity"/>
    <property type="evidence" value="ECO:0007669"/>
    <property type="project" value="TreeGrafter"/>
</dbReference>
<dbReference type="InterPro" id="IPR050251">
    <property type="entry name" value="HpcH-HpaI_aldolase"/>
</dbReference>
<accession>A0A939J6A7</accession>
<organism evidence="5 6">
    <name type="scientific">Roseibium limicola</name>
    <dbReference type="NCBI Taxonomy" id="2816037"/>
    <lineage>
        <taxon>Bacteria</taxon>
        <taxon>Pseudomonadati</taxon>
        <taxon>Pseudomonadota</taxon>
        <taxon>Alphaproteobacteria</taxon>
        <taxon>Hyphomicrobiales</taxon>
        <taxon>Stappiaceae</taxon>
        <taxon>Roseibium</taxon>
    </lineage>
</organism>
<dbReference type="Pfam" id="PF03328">
    <property type="entry name" value="HpcH_HpaI"/>
    <property type="match status" value="1"/>
</dbReference>
<evidence type="ECO:0000256" key="2">
    <source>
        <dbReference type="ARBA" id="ARBA00022723"/>
    </source>
</evidence>
<dbReference type="AlphaFoldDB" id="A0A939J6A7"/>
<keyword evidence="2" id="KW-0479">Metal-binding</keyword>
<evidence type="ECO:0000256" key="3">
    <source>
        <dbReference type="ARBA" id="ARBA00023239"/>
    </source>
</evidence>
<evidence type="ECO:0000313" key="6">
    <source>
        <dbReference type="Proteomes" id="UP000664779"/>
    </source>
</evidence>
<dbReference type="Gene3D" id="3.20.20.60">
    <property type="entry name" value="Phosphoenolpyruvate-binding domains"/>
    <property type="match status" value="1"/>
</dbReference>
<dbReference type="InterPro" id="IPR015813">
    <property type="entry name" value="Pyrv/PenolPyrv_kinase-like_dom"/>
</dbReference>
<reference evidence="5" key="1">
    <citation type="submission" date="2021-03" db="EMBL/GenBank/DDBJ databases">
        <title>Roseibium sp. CAU 1637 isolated from Incheon.</title>
        <authorList>
            <person name="Kim W."/>
        </authorList>
    </citation>
    <scope>NUCLEOTIDE SEQUENCE</scope>
    <source>
        <strain evidence="5">CAU 1637</strain>
    </source>
</reference>
<evidence type="ECO:0000256" key="1">
    <source>
        <dbReference type="ARBA" id="ARBA00005568"/>
    </source>
</evidence>
<sequence>MMSSPGIAEQIGRSGYEAVTLDLQHGQMGLAEAREGIAALTLAGSHPIVRMGVGDLTNASRYLDLGAQAVIAPMINSATDAKAFADAAKYPPVGERSWGPLRAAQLAGLAPNDYLAQANSETLAIAMIETRPALDELDDILAVEGIDGVFVGPSDLSLALSSGAELNPASPDTLEAASRVVKAAKKAGKFAGIFCMTPGDVLAAKAQGFVLMAYGIDMVLVADSVRVALDACGES</sequence>
<dbReference type="InterPro" id="IPR040442">
    <property type="entry name" value="Pyrv_kinase-like_dom_sf"/>
</dbReference>
<dbReference type="PANTHER" id="PTHR30502:SF0">
    <property type="entry name" value="PHOSPHOENOLPYRUVATE CARBOXYLASE FAMILY PROTEIN"/>
    <property type="match status" value="1"/>
</dbReference>
<keyword evidence="6" id="KW-1185">Reference proteome</keyword>
<dbReference type="GO" id="GO:0005737">
    <property type="term" value="C:cytoplasm"/>
    <property type="evidence" value="ECO:0007669"/>
    <property type="project" value="TreeGrafter"/>
</dbReference>
<feature type="domain" description="HpcH/HpaI aldolase/citrate lyase" evidence="4">
    <location>
        <begin position="3"/>
        <end position="222"/>
    </location>
</feature>
<dbReference type="PANTHER" id="PTHR30502">
    <property type="entry name" value="2-KETO-3-DEOXY-L-RHAMNONATE ALDOLASE"/>
    <property type="match status" value="1"/>
</dbReference>
<dbReference type="GO" id="GO:0046872">
    <property type="term" value="F:metal ion binding"/>
    <property type="evidence" value="ECO:0007669"/>
    <property type="project" value="UniProtKB-KW"/>
</dbReference>